<dbReference type="EMBL" id="PSQE01000001">
    <property type="protein sequence ID" value="RHN76791.1"/>
    <property type="molecule type" value="Genomic_DNA"/>
</dbReference>
<reference evidence="2" key="1">
    <citation type="journal article" date="2018" name="Nat. Plants">
        <title>Whole-genome landscape of Medicago truncatula symbiotic genes.</title>
        <authorList>
            <person name="Pecrix Y."/>
            <person name="Staton S.E."/>
            <person name="Sallet E."/>
            <person name="Lelandais-Briere C."/>
            <person name="Moreau S."/>
            <person name="Carrere S."/>
            <person name="Blein T."/>
            <person name="Jardinaud M.F."/>
            <person name="Latrasse D."/>
            <person name="Zouine M."/>
            <person name="Zahm M."/>
            <person name="Kreplak J."/>
            <person name="Mayjonade B."/>
            <person name="Satge C."/>
            <person name="Perez M."/>
            <person name="Cauet S."/>
            <person name="Marande W."/>
            <person name="Chantry-Darmon C."/>
            <person name="Lopez-Roques C."/>
            <person name="Bouchez O."/>
            <person name="Berard A."/>
            <person name="Debelle F."/>
            <person name="Munos S."/>
            <person name="Bendahmane A."/>
            <person name="Berges H."/>
            <person name="Niebel A."/>
            <person name="Buitink J."/>
            <person name="Frugier F."/>
            <person name="Benhamed M."/>
            <person name="Crespi M."/>
            <person name="Gouzy J."/>
            <person name="Gamas P."/>
        </authorList>
    </citation>
    <scope>NUCLEOTIDE SEQUENCE [LARGE SCALE GENOMIC DNA]</scope>
    <source>
        <strain evidence="2">cv. Jemalong A17</strain>
    </source>
</reference>
<dbReference type="Gramene" id="rna168">
    <property type="protein sequence ID" value="RHN76791.1"/>
    <property type="gene ID" value="gene168"/>
</dbReference>
<proteinExistence type="predicted"/>
<gene>
    <name evidence="1" type="ORF">MtrunA17_Chr1g0147741</name>
</gene>
<dbReference type="Proteomes" id="UP000265566">
    <property type="component" value="Chromosome 1"/>
</dbReference>
<organism evidence="1 2">
    <name type="scientific">Medicago truncatula</name>
    <name type="common">Barrel medic</name>
    <name type="synonym">Medicago tribuloides</name>
    <dbReference type="NCBI Taxonomy" id="3880"/>
    <lineage>
        <taxon>Eukaryota</taxon>
        <taxon>Viridiplantae</taxon>
        <taxon>Streptophyta</taxon>
        <taxon>Embryophyta</taxon>
        <taxon>Tracheophyta</taxon>
        <taxon>Spermatophyta</taxon>
        <taxon>Magnoliopsida</taxon>
        <taxon>eudicotyledons</taxon>
        <taxon>Gunneridae</taxon>
        <taxon>Pentapetalae</taxon>
        <taxon>rosids</taxon>
        <taxon>fabids</taxon>
        <taxon>Fabales</taxon>
        <taxon>Fabaceae</taxon>
        <taxon>Papilionoideae</taxon>
        <taxon>50 kb inversion clade</taxon>
        <taxon>NPAAA clade</taxon>
        <taxon>Hologalegina</taxon>
        <taxon>IRL clade</taxon>
        <taxon>Trifolieae</taxon>
        <taxon>Medicago</taxon>
    </lineage>
</organism>
<accession>A0A396JJ51</accession>
<comment type="caution">
    <text evidence="1">The sequence shown here is derived from an EMBL/GenBank/DDBJ whole genome shotgun (WGS) entry which is preliminary data.</text>
</comment>
<dbReference type="AlphaFoldDB" id="A0A396JJ51"/>
<name>A0A396JJ51_MEDTR</name>
<protein>
    <submittedName>
        <fullName evidence="1">Uncharacterized protein</fullName>
    </submittedName>
</protein>
<sequence length="41" mass="4586">MDMKPSEITYEKALELLLGDKVRTVGRPKDPKTKVADVEAL</sequence>
<evidence type="ECO:0000313" key="1">
    <source>
        <dbReference type="EMBL" id="RHN76791.1"/>
    </source>
</evidence>
<evidence type="ECO:0000313" key="2">
    <source>
        <dbReference type="Proteomes" id="UP000265566"/>
    </source>
</evidence>